<evidence type="ECO:0000313" key="1">
    <source>
        <dbReference type="EMBL" id="KRM55718.1"/>
    </source>
</evidence>
<name>A0A0R1ZVA6_9LACO</name>
<organism evidence="1 2">
    <name type="scientific">Lacticaseibacillus sharpeae JCM 1186 = DSM 20505</name>
    <dbReference type="NCBI Taxonomy" id="1291052"/>
    <lineage>
        <taxon>Bacteria</taxon>
        <taxon>Bacillati</taxon>
        <taxon>Bacillota</taxon>
        <taxon>Bacilli</taxon>
        <taxon>Lactobacillales</taxon>
        <taxon>Lactobacillaceae</taxon>
        <taxon>Lacticaseibacillus</taxon>
    </lineage>
</organism>
<sequence>MLREEGEAMNIFDQYKKDVAALLAQATPANLALTIQSIELTSRYAGIALQQVGASTEITRDETQAEALRKSVSGMTTMLPAAMPANDGDEAGVAPAQADLVKVERKLIGAIAGNHFFTEASVRDLDLADGDTVRLSNDEFGDGTSITIVGRNTSTAAPRIVRIHGAVIEKDDKLPTGYQFIAEKDVHGDVLMRTRDNVPVTFLIKQIDVARLALRSGDIVDLAWYSTDGPQQATVSWVYKDKQGLKPKQKHIAKPKKKAAIKAETAATGASAETAAKTYTPRVKFELGGRNVLLVGNVTSQTDIDLVVAAHDGGETTATAATKGTQLKHKLARADVAILITDEVHHITTNTSVKIAKSLKVPYAVANSDAPLVVERALYRAISGMPAYEGAQSDFQYPEI</sequence>
<protein>
    <recommendedName>
        <fullName evidence="3">DUF2325 domain-containing protein</fullName>
    </recommendedName>
</protein>
<dbReference type="PATRIC" id="fig|1291052.5.peg.1109"/>
<gene>
    <name evidence="1" type="ORF">FC18_GL001092</name>
</gene>
<dbReference type="AlphaFoldDB" id="A0A0R1ZVA6"/>
<dbReference type="Proteomes" id="UP000051679">
    <property type="component" value="Unassembled WGS sequence"/>
</dbReference>
<accession>A0A0R1ZVA6</accession>
<evidence type="ECO:0008006" key="3">
    <source>
        <dbReference type="Google" id="ProtNLM"/>
    </source>
</evidence>
<dbReference type="STRING" id="1291052.FC18_GL001092"/>
<dbReference type="EMBL" id="AYYO01000014">
    <property type="protein sequence ID" value="KRM55718.1"/>
    <property type="molecule type" value="Genomic_DNA"/>
</dbReference>
<proteinExistence type="predicted"/>
<comment type="caution">
    <text evidence="1">The sequence shown here is derived from an EMBL/GenBank/DDBJ whole genome shotgun (WGS) entry which is preliminary data.</text>
</comment>
<evidence type="ECO:0000313" key="2">
    <source>
        <dbReference type="Proteomes" id="UP000051679"/>
    </source>
</evidence>
<keyword evidence="2" id="KW-1185">Reference proteome</keyword>
<reference evidence="1 2" key="1">
    <citation type="journal article" date="2015" name="Genome Announc.">
        <title>Expanding the biotechnology potential of lactobacilli through comparative genomics of 213 strains and associated genera.</title>
        <authorList>
            <person name="Sun Z."/>
            <person name="Harris H.M."/>
            <person name="McCann A."/>
            <person name="Guo C."/>
            <person name="Argimon S."/>
            <person name="Zhang W."/>
            <person name="Yang X."/>
            <person name="Jeffery I.B."/>
            <person name="Cooney J.C."/>
            <person name="Kagawa T.F."/>
            <person name="Liu W."/>
            <person name="Song Y."/>
            <person name="Salvetti E."/>
            <person name="Wrobel A."/>
            <person name="Rasinkangas P."/>
            <person name="Parkhill J."/>
            <person name="Rea M.C."/>
            <person name="O'Sullivan O."/>
            <person name="Ritari J."/>
            <person name="Douillard F.P."/>
            <person name="Paul Ross R."/>
            <person name="Yang R."/>
            <person name="Briner A.E."/>
            <person name="Felis G.E."/>
            <person name="de Vos W.M."/>
            <person name="Barrangou R."/>
            <person name="Klaenhammer T.R."/>
            <person name="Caufield P.W."/>
            <person name="Cui Y."/>
            <person name="Zhang H."/>
            <person name="O'Toole P.W."/>
        </authorList>
    </citation>
    <scope>NUCLEOTIDE SEQUENCE [LARGE SCALE GENOMIC DNA]</scope>
    <source>
        <strain evidence="1 2">DSM 20505</strain>
    </source>
</reference>